<feature type="compositionally biased region" description="Basic and acidic residues" evidence="10">
    <location>
        <begin position="451"/>
        <end position="460"/>
    </location>
</feature>
<evidence type="ECO:0000256" key="2">
    <source>
        <dbReference type="ARBA" id="ARBA00022527"/>
    </source>
</evidence>
<comment type="catalytic activity">
    <reaction evidence="8">
        <text>L-seryl-[protein] + ATP = O-phospho-L-seryl-[protein] + ADP + H(+)</text>
        <dbReference type="Rhea" id="RHEA:17989"/>
        <dbReference type="Rhea" id="RHEA-COMP:9863"/>
        <dbReference type="Rhea" id="RHEA-COMP:11604"/>
        <dbReference type="ChEBI" id="CHEBI:15378"/>
        <dbReference type="ChEBI" id="CHEBI:29999"/>
        <dbReference type="ChEBI" id="CHEBI:30616"/>
        <dbReference type="ChEBI" id="CHEBI:83421"/>
        <dbReference type="ChEBI" id="CHEBI:456216"/>
        <dbReference type="EC" id="2.7.11.1"/>
    </reaction>
</comment>
<dbReference type="SUPFAM" id="SSF56112">
    <property type="entry name" value="Protein kinase-like (PK-like)"/>
    <property type="match status" value="1"/>
</dbReference>
<evidence type="ECO:0000313" key="12">
    <source>
        <dbReference type="EMBL" id="KZT03711.1"/>
    </source>
</evidence>
<dbReference type="OrthoDB" id="5979581at2759"/>
<keyword evidence="5 12" id="KW-0418">Kinase</keyword>
<proteinExistence type="predicted"/>
<evidence type="ECO:0000256" key="8">
    <source>
        <dbReference type="ARBA" id="ARBA00048679"/>
    </source>
</evidence>
<dbReference type="InterPro" id="IPR011009">
    <property type="entry name" value="Kinase-like_dom_sf"/>
</dbReference>
<gene>
    <name evidence="12" type="ORF">LAESUDRAFT_761801</name>
</gene>
<dbReference type="Pfam" id="PF00069">
    <property type="entry name" value="Pkinase"/>
    <property type="match status" value="1"/>
</dbReference>
<evidence type="ECO:0000256" key="10">
    <source>
        <dbReference type="SAM" id="MobiDB-lite"/>
    </source>
</evidence>
<evidence type="ECO:0000256" key="9">
    <source>
        <dbReference type="PROSITE-ProRule" id="PRU10141"/>
    </source>
</evidence>
<evidence type="ECO:0000256" key="3">
    <source>
        <dbReference type="ARBA" id="ARBA00022679"/>
    </source>
</evidence>
<dbReference type="GO" id="GO:0005524">
    <property type="term" value="F:ATP binding"/>
    <property type="evidence" value="ECO:0007669"/>
    <property type="project" value="UniProtKB-UniRule"/>
</dbReference>
<dbReference type="RefSeq" id="XP_040761451.1">
    <property type="nucleotide sequence ID" value="XM_040912977.1"/>
</dbReference>
<dbReference type="PANTHER" id="PTHR47634:SF9">
    <property type="entry name" value="PROTEIN KINASE DOMAIN-CONTAINING PROTEIN-RELATED"/>
    <property type="match status" value="1"/>
</dbReference>
<evidence type="ECO:0000256" key="7">
    <source>
        <dbReference type="ARBA" id="ARBA00047899"/>
    </source>
</evidence>
<evidence type="ECO:0000313" key="13">
    <source>
        <dbReference type="Proteomes" id="UP000076871"/>
    </source>
</evidence>
<feature type="binding site" evidence="9">
    <location>
        <position position="83"/>
    </location>
    <ligand>
        <name>ATP</name>
        <dbReference type="ChEBI" id="CHEBI:30616"/>
    </ligand>
</feature>
<dbReference type="InterPro" id="IPR017441">
    <property type="entry name" value="Protein_kinase_ATP_BS"/>
</dbReference>
<keyword evidence="3" id="KW-0808">Transferase</keyword>
<dbReference type="InterPro" id="IPR051334">
    <property type="entry name" value="SRPK"/>
</dbReference>
<dbReference type="GO" id="GO:0000245">
    <property type="term" value="P:spliceosomal complex assembly"/>
    <property type="evidence" value="ECO:0007669"/>
    <property type="project" value="TreeGrafter"/>
</dbReference>
<dbReference type="GO" id="GO:0004674">
    <property type="term" value="F:protein serine/threonine kinase activity"/>
    <property type="evidence" value="ECO:0007669"/>
    <property type="project" value="UniProtKB-KW"/>
</dbReference>
<name>A0A165CY04_9APHY</name>
<feature type="domain" description="Protein kinase" evidence="11">
    <location>
        <begin position="52"/>
        <end position="415"/>
    </location>
</feature>
<dbReference type="GO" id="GO:0050684">
    <property type="term" value="P:regulation of mRNA processing"/>
    <property type="evidence" value="ECO:0007669"/>
    <property type="project" value="TreeGrafter"/>
</dbReference>
<sequence>MSTTTQLSVYWNADDNVEDIRRYTAGGFHPIRLGDVVSPPLSSSESSPAGQYRILHKLGDGAFATVWLAEVLHVPSQRYVVLKICAAEADAWHELDIYNRIPSGDEMQNVLRLRDSFSLHGPNGVHTVLVHDVLGNLLNAVDAPGARKHARMLCCQIACGLAALHRHGIVHGDLHSGNVSIALPTLDEHPPQSIMDHFGNPECTIVLPTAPPTHPEALPPYLVHPISIFHYLVRKDPVFADTPFRAVIMDLGNAIAVDEETRPSSTPAAVCAPELMFERVVRSVRPSPTRASDIWSFACTMYELVFGSRLFHFASPDDALLGAMATLCGEVPLGWQSYWESHEWLGSLDISCKATDAEWARRLKDCVRDARETHTQAEVEEFFALLRSMLQIEPERRLTNLVNPGLVFGTPNPSYTSSASWSSPVSSLVDEELYPSDAEESHSSQVAASWVEKRSDDAHTDGAASQKYSSIPSSSMESSIERPSNWSAASENEETASSSSSLIDFPIERPSDHASVDEALSEDHTPNPSTEIDSSDQEPDEHSDIAETSSDETRSAFDVQFSCVWEGPVWRSDAESTYSDVIVQAQEAWVSWWCTSAVPSHGAVETSPLGHMDRST</sequence>
<feature type="compositionally biased region" description="Basic and acidic residues" evidence="10">
    <location>
        <begin position="506"/>
        <end position="525"/>
    </location>
</feature>
<evidence type="ECO:0000259" key="11">
    <source>
        <dbReference type="PROSITE" id="PS50011"/>
    </source>
</evidence>
<accession>A0A165CY04</accession>
<dbReference type="AlphaFoldDB" id="A0A165CY04"/>
<keyword evidence="2" id="KW-0723">Serine/threonine-protein kinase</keyword>
<dbReference type="InParanoid" id="A0A165CY04"/>
<dbReference type="GeneID" id="63830005"/>
<dbReference type="STRING" id="1314785.A0A165CY04"/>
<evidence type="ECO:0000256" key="4">
    <source>
        <dbReference type="ARBA" id="ARBA00022741"/>
    </source>
</evidence>
<keyword evidence="6 9" id="KW-0067">ATP-binding</keyword>
<dbReference type="EMBL" id="KV427642">
    <property type="protein sequence ID" value="KZT03711.1"/>
    <property type="molecule type" value="Genomic_DNA"/>
</dbReference>
<dbReference type="EC" id="2.7.11.1" evidence="1"/>
<dbReference type="Gene3D" id="3.30.200.20">
    <property type="entry name" value="Phosphorylase Kinase, domain 1"/>
    <property type="match status" value="1"/>
</dbReference>
<dbReference type="PROSITE" id="PS50011">
    <property type="entry name" value="PROTEIN_KINASE_DOM"/>
    <property type="match status" value="1"/>
</dbReference>
<comment type="catalytic activity">
    <reaction evidence="7">
        <text>L-threonyl-[protein] + ATP = O-phospho-L-threonyl-[protein] + ADP + H(+)</text>
        <dbReference type="Rhea" id="RHEA:46608"/>
        <dbReference type="Rhea" id="RHEA-COMP:11060"/>
        <dbReference type="Rhea" id="RHEA-COMP:11605"/>
        <dbReference type="ChEBI" id="CHEBI:15378"/>
        <dbReference type="ChEBI" id="CHEBI:30013"/>
        <dbReference type="ChEBI" id="CHEBI:30616"/>
        <dbReference type="ChEBI" id="CHEBI:61977"/>
        <dbReference type="ChEBI" id="CHEBI:456216"/>
        <dbReference type="EC" id="2.7.11.1"/>
    </reaction>
</comment>
<feature type="compositionally biased region" description="Low complexity" evidence="10">
    <location>
        <begin position="469"/>
        <end position="501"/>
    </location>
</feature>
<dbReference type="SMART" id="SM00220">
    <property type="entry name" value="S_TKc"/>
    <property type="match status" value="1"/>
</dbReference>
<feature type="region of interest" description="Disordered" evidence="10">
    <location>
        <begin position="432"/>
        <end position="554"/>
    </location>
</feature>
<feature type="compositionally biased region" description="Basic and acidic residues" evidence="10">
    <location>
        <begin position="540"/>
        <end position="554"/>
    </location>
</feature>
<evidence type="ECO:0000256" key="1">
    <source>
        <dbReference type="ARBA" id="ARBA00012513"/>
    </source>
</evidence>
<evidence type="ECO:0000256" key="6">
    <source>
        <dbReference type="ARBA" id="ARBA00022840"/>
    </source>
</evidence>
<evidence type="ECO:0000256" key="5">
    <source>
        <dbReference type="ARBA" id="ARBA00022777"/>
    </source>
</evidence>
<organism evidence="12 13">
    <name type="scientific">Laetiporus sulphureus 93-53</name>
    <dbReference type="NCBI Taxonomy" id="1314785"/>
    <lineage>
        <taxon>Eukaryota</taxon>
        <taxon>Fungi</taxon>
        <taxon>Dikarya</taxon>
        <taxon>Basidiomycota</taxon>
        <taxon>Agaricomycotina</taxon>
        <taxon>Agaricomycetes</taxon>
        <taxon>Polyporales</taxon>
        <taxon>Laetiporus</taxon>
    </lineage>
</organism>
<dbReference type="PROSITE" id="PS00107">
    <property type="entry name" value="PROTEIN_KINASE_ATP"/>
    <property type="match status" value="1"/>
</dbReference>
<keyword evidence="13" id="KW-1185">Reference proteome</keyword>
<dbReference type="Proteomes" id="UP000076871">
    <property type="component" value="Unassembled WGS sequence"/>
</dbReference>
<reference evidence="12 13" key="1">
    <citation type="journal article" date="2016" name="Mol. Biol. Evol.">
        <title>Comparative Genomics of Early-Diverging Mushroom-Forming Fungi Provides Insights into the Origins of Lignocellulose Decay Capabilities.</title>
        <authorList>
            <person name="Nagy L.G."/>
            <person name="Riley R."/>
            <person name="Tritt A."/>
            <person name="Adam C."/>
            <person name="Daum C."/>
            <person name="Floudas D."/>
            <person name="Sun H."/>
            <person name="Yadav J.S."/>
            <person name="Pangilinan J."/>
            <person name="Larsson K.H."/>
            <person name="Matsuura K."/>
            <person name="Barry K."/>
            <person name="Labutti K."/>
            <person name="Kuo R."/>
            <person name="Ohm R.A."/>
            <person name="Bhattacharya S.S."/>
            <person name="Shirouzu T."/>
            <person name="Yoshinaga Y."/>
            <person name="Martin F.M."/>
            <person name="Grigoriev I.V."/>
            <person name="Hibbett D.S."/>
        </authorList>
    </citation>
    <scope>NUCLEOTIDE SEQUENCE [LARGE SCALE GENOMIC DNA]</scope>
    <source>
        <strain evidence="12 13">93-53</strain>
    </source>
</reference>
<dbReference type="Gene3D" id="1.10.510.10">
    <property type="entry name" value="Transferase(Phosphotransferase) domain 1"/>
    <property type="match status" value="1"/>
</dbReference>
<keyword evidence="4 9" id="KW-0547">Nucleotide-binding</keyword>
<protein>
    <recommendedName>
        <fullName evidence="1">non-specific serine/threonine protein kinase</fullName>
        <ecNumber evidence="1">2.7.11.1</ecNumber>
    </recommendedName>
</protein>
<dbReference type="PANTHER" id="PTHR47634">
    <property type="entry name" value="PROTEIN KINASE DOMAIN-CONTAINING PROTEIN-RELATED"/>
    <property type="match status" value="1"/>
</dbReference>
<dbReference type="InterPro" id="IPR000719">
    <property type="entry name" value="Prot_kinase_dom"/>
</dbReference>